<dbReference type="KEGG" id="nah:F5544_34870"/>
<dbReference type="RefSeq" id="WP_167477153.1">
    <property type="nucleotide sequence ID" value="NZ_CP046172.1"/>
</dbReference>
<gene>
    <name evidence="2" type="ORF">F5544_34870</name>
</gene>
<evidence type="ECO:0000313" key="3">
    <source>
        <dbReference type="Proteomes" id="UP000503540"/>
    </source>
</evidence>
<sequence length="266" mass="28120">MAYIDAPKPGDPIWVDLYTADPDGAIAFYDELFGWTAERAEEFDGYITFRKNGKAVAGGMGKSDDGPDQWTVYLSAADAAATVDNAVAHGGSVVVPAMLVGDLGAMAVLGDPHGAGVGVWQSGTHRGFETIGIASGGVWSDHIGVPTWFELQTGNYDAAIGFYREVFGWRDTFTVTVPDADEFRYTTIHAETPMLGGVMDAAAFLPPGTPDGWLVYFGADDIDKTAERAVELGGRVLMPPMDTPFGRVAALADPTGARFSIGGNKS</sequence>
<proteinExistence type="predicted"/>
<dbReference type="InterPro" id="IPR037523">
    <property type="entry name" value="VOC_core"/>
</dbReference>
<feature type="domain" description="VOC" evidence="1">
    <location>
        <begin position="11"/>
        <end position="122"/>
    </location>
</feature>
<dbReference type="Proteomes" id="UP000503540">
    <property type="component" value="Chromosome"/>
</dbReference>
<dbReference type="Gene3D" id="3.10.180.10">
    <property type="entry name" value="2,3-Dihydroxybiphenyl 1,2-Dioxygenase, domain 1"/>
    <property type="match status" value="2"/>
</dbReference>
<dbReference type="AlphaFoldDB" id="A0A6G9YP00"/>
<keyword evidence="3" id="KW-1185">Reference proteome</keyword>
<accession>A0A6G9YP00</accession>
<protein>
    <submittedName>
        <fullName evidence="2">VOC family protein</fullName>
    </submittedName>
</protein>
<dbReference type="PROSITE" id="PS51819">
    <property type="entry name" value="VOC"/>
    <property type="match status" value="2"/>
</dbReference>
<dbReference type="SUPFAM" id="SSF54593">
    <property type="entry name" value="Glyoxalase/Bleomycin resistance protein/Dihydroxybiphenyl dioxygenase"/>
    <property type="match status" value="2"/>
</dbReference>
<dbReference type="InterPro" id="IPR029068">
    <property type="entry name" value="Glyas_Bleomycin-R_OHBP_Dase"/>
</dbReference>
<dbReference type="Pfam" id="PF18029">
    <property type="entry name" value="Glyoxalase_6"/>
    <property type="match status" value="1"/>
</dbReference>
<evidence type="ECO:0000313" key="2">
    <source>
        <dbReference type="EMBL" id="QIS14807.1"/>
    </source>
</evidence>
<feature type="domain" description="VOC" evidence="1">
    <location>
        <begin position="145"/>
        <end position="264"/>
    </location>
</feature>
<dbReference type="PANTHER" id="PTHR33993">
    <property type="entry name" value="GLYOXALASE-RELATED"/>
    <property type="match status" value="1"/>
</dbReference>
<evidence type="ECO:0000259" key="1">
    <source>
        <dbReference type="PROSITE" id="PS51819"/>
    </source>
</evidence>
<dbReference type="PANTHER" id="PTHR33993:SF10">
    <property type="entry name" value="CONSERVED PROTEIN"/>
    <property type="match status" value="1"/>
</dbReference>
<reference evidence="2 3" key="1">
    <citation type="journal article" date="2019" name="ACS Chem. Biol.">
        <title>Identification and Mobilization of a Cryptic Antibiotic Biosynthesis Gene Locus from a Human-Pathogenic Nocardia Isolate.</title>
        <authorList>
            <person name="Herisse M."/>
            <person name="Ishida K."/>
            <person name="Porter J.L."/>
            <person name="Howden B."/>
            <person name="Hertweck C."/>
            <person name="Stinear T.P."/>
            <person name="Pidot S.J."/>
        </authorList>
    </citation>
    <scope>NUCLEOTIDE SEQUENCE [LARGE SCALE GENOMIC DNA]</scope>
    <source>
        <strain evidence="2 3">AUSMDU00012717</strain>
    </source>
</reference>
<dbReference type="InterPro" id="IPR052164">
    <property type="entry name" value="Anthracycline_SecMetBiosynth"/>
</dbReference>
<dbReference type="InterPro" id="IPR004360">
    <property type="entry name" value="Glyas_Fos-R_dOase_dom"/>
</dbReference>
<organism evidence="2 3">
    <name type="scientific">Nocardia arthritidis</name>
    <dbReference type="NCBI Taxonomy" id="228602"/>
    <lineage>
        <taxon>Bacteria</taxon>
        <taxon>Bacillati</taxon>
        <taxon>Actinomycetota</taxon>
        <taxon>Actinomycetes</taxon>
        <taxon>Mycobacteriales</taxon>
        <taxon>Nocardiaceae</taxon>
        <taxon>Nocardia</taxon>
    </lineage>
</organism>
<name>A0A6G9YP00_9NOCA</name>
<dbReference type="Pfam" id="PF00903">
    <property type="entry name" value="Glyoxalase"/>
    <property type="match status" value="1"/>
</dbReference>
<dbReference type="EMBL" id="CP046172">
    <property type="protein sequence ID" value="QIS14807.1"/>
    <property type="molecule type" value="Genomic_DNA"/>
</dbReference>
<dbReference type="CDD" id="cd07247">
    <property type="entry name" value="SgaA_N_like"/>
    <property type="match status" value="2"/>
</dbReference>
<dbReference type="InterPro" id="IPR041581">
    <property type="entry name" value="Glyoxalase_6"/>
</dbReference>